<feature type="transmembrane region" description="Helical" evidence="9">
    <location>
        <begin position="442"/>
        <end position="463"/>
    </location>
</feature>
<dbReference type="Proteomes" id="UP001057702">
    <property type="component" value="Unassembled WGS sequence"/>
</dbReference>
<keyword evidence="12" id="KW-1185">Reference proteome</keyword>
<evidence type="ECO:0000256" key="3">
    <source>
        <dbReference type="ARBA" id="ARBA00022475"/>
    </source>
</evidence>
<dbReference type="InterPro" id="IPR020846">
    <property type="entry name" value="MFS_dom"/>
</dbReference>
<protein>
    <submittedName>
        <fullName evidence="11">MFS transporter</fullName>
    </submittedName>
</protein>
<feature type="transmembrane region" description="Helical" evidence="9">
    <location>
        <begin position="237"/>
        <end position="256"/>
    </location>
</feature>
<dbReference type="InterPro" id="IPR036259">
    <property type="entry name" value="MFS_trans_sf"/>
</dbReference>
<reference evidence="11" key="1">
    <citation type="submission" date="2022-06" db="EMBL/GenBank/DDBJ databases">
        <title>Draft genome sequence of Streptomyces sp. RB6PN25 isolated from peat swamp forest in Thailand.</title>
        <authorList>
            <person name="Duangmal K."/>
            <person name="Klaysubun C."/>
        </authorList>
    </citation>
    <scope>NUCLEOTIDE SEQUENCE</scope>
    <source>
        <strain evidence="11">RB6PN25</strain>
    </source>
</reference>
<feature type="domain" description="Major facilitator superfamily (MFS) profile" evidence="10">
    <location>
        <begin position="22"/>
        <end position="469"/>
    </location>
</feature>
<proteinExistence type="predicted"/>
<dbReference type="PROSITE" id="PS50850">
    <property type="entry name" value="MFS"/>
    <property type="match status" value="1"/>
</dbReference>
<dbReference type="PANTHER" id="PTHR42718">
    <property type="entry name" value="MAJOR FACILITATOR SUPERFAMILY MULTIDRUG TRANSPORTER MFSC"/>
    <property type="match status" value="1"/>
</dbReference>
<feature type="transmembrane region" description="Helical" evidence="9">
    <location>
        <begin position="208"/>
        <end position="231"/>
    </location>
</feature>
<dbReference type="EMBL" id="JANFNG010000010">
    <property type="protein sequence ID" value="MCQ4081942.1"/>
    <property type="molecule type" value="Genomic_DNA"/>
</dbReference>
<feature type="transmembrane region" description="Helical" evidence="9">
    <location>
        <begin position="277"/>
        <end position="300"/>
    </location>
</feature>
<evidence type="ECO:0000313" key="11">
    <source>
        <dbReference type="EMBL" id="MCQ4081942.1"/>
    </source>
</evidence>
<keyword evidence="3" id="KW-1003">Cell membrane</keyword>
<feature type="transmembrane region" description="Helical" evidence="9">
    <location>
        <begin position="409"/>
        <end position="430"/>
    </location>
</feature>
<evidence type="ECO:0000256" key="4">
    <source>
        <dbReference type="ARBA" id="ARBA00022692"/>
    </source>
</evidence>
<feature type="transmembrane region" description="Helical" evidence="9">
    <location>
        <begin position="176"/>
        <end position="196"/>
    </location>
</feature>
<dbReference type="Gene3D" id="1.20.1720.10">
    <property type="entry name" value="Multidrug resistance protein D"/>
    <property type="match status" value="1"/>
</dbReference>
<dbReference type="PANTHER" id="PTHR42718:SF42">
    <property type="entry name" value="EXPORT PROTEIN"/>
    <property type="match status" value="1"/>
</dbReference>
<feature type="transmembrane region" description="Helical" evidence="9">
    <location>
        <begin position="146"/>
        <end position="170"/>
    </location>
</feature>
<feature type="transmembrane region" description="Helical" evidence="9">
    <location>
        <begin position="56"/>
        <end position="76"/>
    </location>
</feature>
<feature type="transmembrane region" description="Helical" evidence="9">
    <location>
        <begin position="337"/>
        <end position="357"/>
    </location>
</feature>
<feature type="region of interest" description="Disordered" evidence="8">
    <location>
        <begin position="487"/>
        <end position="506"/>
    </location>
</feature>
<evidence type="ECO:0000256" key="6">
    <source>
        <dbReference type="ARBA" id="ARBA00023136"/>
    </source>
</evidence>
<feature type="transmembrane region" description="Helical" evidence="9">
    <location>
        <begin position="113"/>
        <end position="134"/>
    </location>
</feature>
<dbReference type="Pfam" id="PF07690">
    <property type="entry name" value="MFS_1"/>
    <property type="match status" value="1"/>
</dbReference>
<comment type="caution">
    <text evidence="11">The sequence shown here is derived from an EMBL/GenBank/DDBJ whole genome shotgun (WGS) entry which is preliminary data.</text>
</comment>
<comment type="subcellular location">
    <subcellularLocation>
        <location evidence="1">Cell membrane</location>
        <topology evidence="1">Multi-pass membrane protein</topology>
    </subcellularLocation>
</comment>
<feature type="transmembrane region" description="Helical" evidence="9">
    <location>
        <begin position="369"/>
        <end position="397"/>
    </location>
</feature>
<evidence type="ECO:0000256" key="7">
    <source>
        <dbReference type="ARBA" id="ARBA00023251"/>
    </source>
</evidence>
<dbReference type="SUPFAM" id="SSF103473">
    <property type="entry name" value="MFS general substrate transporter"/>
    <property type="match status" value="1"/>
</dbReference>
<accession>A0ABT1PWB3</accession>
<evidence type="ECO:0000256" key="2">
    <source>
        <dbReference type="ARBA" id="ARBA00022448"/>
    </source>
</evidence>
<evidence type="ECO:0000256" key="9">
    <source>
        <dbReference type="SAM" id="Phobius"/>
    </source>
</evidence>
<evidence type="ECO:0000256" key="8">
    <source>
        <dbReference type="SAM" id="MobiDB-lite"/>
    </source>
</evidence>
<gene>
    <name evidence="11" type="ORF">NGB36_15325</name>
</gene>
<keyword evidence="4 9" id="KW-0812">Transmembrane</keyword>
<dbReference type="CDD" id="cd17321">
    <property type="entry name" value="MFS_MMR_MDR_like"/>
    <property type="match status" value="1"/>
</dbReference>
<keyword evidence="7" id="KW-0046">Antibiotic resistance</keyword>
<keyword evidence="2" id="KW-0813">Transport</keyword>
<organism evidence="11 12">
    <name type="scientific">Streptomyces humicola</name>
    <dbReference type="NCBI Taxonomy" id="2953240"/>
    <lineage>
        <taxon>Bacteria</taxon>
        <taxon>Bacillati</taxon>
        <taxon>Actinomycetota</taxon>
        <taxon>Actinomycetes</taxon>
        <taxon>Kitasatosporales</taxon>
        <taxon>Streptomycetaceae</taxon>
        <taxon>Streptomyces</taxon>
    </lineage>
</organism>
<name>A0ABT1PWB3_9ACTN</name>
<evidence type="ECO:0000256" key="5">
    <source>
        <dbReference type="ARBA" id="ARBA00022989"/>
    </source>
</evidence>
<sequence>MGVVCREAPTTYRMGTSRGRWVIVGAVLGSGMVMLDGTVVNVALPRIGADLGASMAALQWILTAYLVTLSGLILLGGSLGDRYGRRRVFLTGVIWFAAASALCGLAPGTGVLIAARALQGFGGALLTPGSLAIIQATFHPDDRAAAVGAWSGLGGVAGAVGPLLGGWLAGGPGWRWVFLINVPVALVVLAVSLRRVPESRDEAATGAFDLWGAVLAALALGGVTYALTAAGSGRLTAAIWLLGIAGLLAGGVFGAVERRRAAPMLPPELFRSRLFTAVNAVTVCVYGAFGGVLLLLMVQLQTVAGFSPLVAGLAMLPATALLLALSPRAARLGEAIGARLPLTVGPVVAAGGVLLMLRIGAHASYWRDVLPATAVLGIGLTMLVAPLTATVLASVDVRRAGIASGVNNAAARVAGLLAVAALPLVVGLSGDGYRVPAQVDHSFRGAMVICAAVLAAGGGLAWLTVRGGRPAPEPEHPVAEPQCVWSCGAPAPPLDPGEPSARQGPP</sequence>
<evidence type="ECO:0000313" key="12">
    <source>
        <dbReference type="Proteomes" id="UP001057702"/>
    </source>
</evidence>
<dbReference type="NCBIfam" id="TIGR00711">
    <property type="entry name" value="efflux_EmrB"/>
    <property type="match status" value="1"/>
</dbReference>
<feature type="transmembrane region" description="Helical" evidence="9">
    <location>
        <begin position="88"/>
        <end position="107"/>
    </location>
</feature>
<dbReference type="Gene3D" id="1.20.1250.20">
    <property type="entry name" value="MFS general substrate transporter like domains"/>
    <property type="match status" value="1"/>
</dbReference>
<dbReference type="InterPro" id="IPR004638">
    <property type="entry name" value="EmrB-like"/>
</dbReference>
<evidence type="ECO:0000259" key="10">
    <source>
        <dbReference type="PROSITE" id="PS50850"/>
    </source>
</evidence>
<feature type="transmembrane region" description="Helical" evidence="9">
    <location>
        <begin position="21"/>
        <end position="44"/>
    </location>
</feature>
<keyword evidence="6 9" id="KW-0472">Membrane</keyword>
<feature type="transmembrane region" description="Helical" evidence="9">
    <location>
        <begin position="306"/>
        <end position="325"/>
    </location>
</feature>
<evidence type="ECO:0000256" key="1">
    <source>
        <dbReference type="ARBA" id="ARBA00004651"/>
    </source>
</evidence>
<dbReference type="InterPro" id="IPR011701">
    <property type="entry name" value="MFS"/>
</dbReference>
<keyword evidence="5 9" id="KW-1133">Transmembrane helix</keyword>